<evidence type="ECO:0000313" key="2">
    <source>
        <dbReference type="Proteomes" id="UP000821845"/>
    </source>
</evidence>
<gene>
    <name evidence="1" type="ORF">HPB50_016030</name>
</gene>
<accession>A0ACB7T7J8</accession>
<dbReference type="Proteomes" id="UP000821845">
    <property type="component" value="Chromosome 10"/>
</dbReference>
<proteinExistence type="predicted"/>
<evidence type="ECO:0000313" key="1">
    <source>
        <dbReference type="EMBL" id="KAH6943126.1"/>
    </source>
</evidence>
<sequence>MLGWVCMKNDLPQTRPRGDYHRGYHDYHHMGHLHPEGGSGSSSSSSTSGVRRSAAGARRPAGSDACAGGGGGMEGQAPSPLEARFAPGAPCPLQQHYARLLMQQQHAVPTSSAAAAGGAALFPYLNALSNNASSPGGSPLGPLGSFRAPHTSPNMAAMRQFWPPTPPPDMSTSPGYSRYGGSYYSLFPPLSSPPDPFGPPGSLFPRLAHSASHYPSLLDRDGGFLSPSLGSPLSHYASALSPLASSSLLSPPTSSSTGTDLSHPGKAVDEPITPATHSHADSLLTTVAPLTSSTQSVRPSSKPPNAHTRDRCSEKSRSKKSSQKNTNKSGPTDLSLGATQVSSGRTKTVEKCSHCTCKPQNCGTVSSATWSQDLSDSSGTAPTAGVASSPPTEPTTTVGTSLCCIPSDQVSSTVPSPSAHPPPLLSPTGPAVVSSSTPDVSLTPPTPEAATDSPTSNTPPLRSPSRASPLRNLSPTPEPAPELSVAPTNLEKDTSVFARGDCSSTTDECRAIAAVAPVTPVSCVTPVSSVAPVVSVVTPVNTVSPVKTVISPVSTVAPVNTVTPVVSTVTSINNITPIPTAATATVTAVAASCTSSTSASASVTSTPVNHVMPMAPVNPVVAVVPRLPSPKEEKEEARPECRYATGGRQAGTSGS</sequence>
<dbReference type="EMBL" id="CM023490">
    <property type="protein sequence ID" value="KAH6943126.1"/>
    <property type="molecule type" value="Genomic_DNA"/>
</dbReference>
<comment type="caution">
    <text evidence="1">The sequence shown here is derived from an EMBL/GenBank/DDBJ whole genome shotgun (WGS) entry which is preliminary data.</text>
</comment>
<protein>
    <submittedName>
        <fullName evidence="1">Uncharacterized protein</fullName>
    </submittedName>
</protein>
<organism evidence="1 2">
    <name type="scientific">Hyalomma asiaticum</name>
    <name type="common">Tick</name>
    <dbReference type="NCBI Taxonomy" id="266040"/>
    <lineage>
        <taxon>Eukaryota</taxon>
        <taxon>Metazoa</taxon>
        <taxon>Ecdysozoa</taxon>
        <taxon>Arthropoda</taxon>
        <taxon>Chelicerata</taxon>
        <taxon>Arachnida</taxon>
        <taxon>Acari</taxon>
        <taxon>Parasitiformes</taxon>
        <taxon>Ixodida</taxon>
        <taxon>Ixodoidea</taxon>
        <taxon>Ixodidae</taxon>
        <taxon>Hyalomminae</taxon>
        <taxon>Hyalomma</taxon>
    </lineage>
</organism>
<name>A0ACB7T7J8_HYAAI</name>
<keyword evidence="2" id="KW-1185">Reference proteome</keyword>
<reference evidence="1" key="1">
    <citation type="submission" date="2020-05" db="EMBL/GenBank/DDBJ databases">
        <title>Large-scale comparative analyses of tick genomes elucidate their genetic diversity and vector capacities.</title>
        <authorList>
            <person name="Jia N."/>
            <person name="Wang J."/>
            <person name="Shi W."/>
            <person name="Du L."/>
            <person name="Sun Y."/>
            <person name="Zhan W."/>
            <person name="Jiang J."/>
            <person name="Wang Q."/>
            <person name="Zhang B."/>
            <person name="Ji P."/>
            <person name="Sakyi L.B."/>
            <person name="Cui X."/>
            <person name="Yuan T."/>
            <person name="Jiang B."/>
            <person name="Yang W."/>
            <person name="Lam T.T.-Y."/>
            <person name="Chang Q."/>
            <person name="Ding S."/>
            <person name="Wang X."/>
            <person name="Zhu J."/>
            <person name="Ruan X."/>
            <person name="Zhao L."/>
            <person name="Wei J."/>
            <person name="Que T."/>
            <person name="Du C."/>
            <person name="Cheng J."/>
            <person name="Dai P."/>
            <person name="Han X."/>
            <person name="Huang E."/>
            <person name="Gao Y."/>
            <person name="Liu J."/>
            <person name="Shao H."/>
            <person name="Ye R."/>
            <person name="Li L."/>
            <person name="Wei W."/>
            <person name="Wang X."/>
            <person name="Wang C."/>
            <person name="Yang T."/>
            <person name="Huo Q."/>
            <person name="Li W."/>
            <person name="Guo W."/>
            <person name="Chen H."/>
            <person name="Zhou L."/>
            <person name="Ni X."/>
            <person name="Tian J."/>
            <person name="Zhou Y."/>
            <person name="Sheng Y."/>
            <person name="Liu T."/>
            <person name="Pan Y."/>
            <person name="Xia L."/>
            <person name="Li J."/>
            <person name="Zhao F."/>
            <person name="Cao W."/>
        </authorList>
    </citation>
    <scope>NUCLEOTIDE SEQUENCE</scope>
    <source>
        <strain evidence="1">Hyas-2018</strain>
    </source>
</reference>